<proteinExistence type="predicted"/>
<dbReference type="RefSeq" id="WP_303304610.1">
    <property type="nucleotide sequence ID" value="NZ_JAODOP010000004.1"/>
</dbReference>
<dbReference type="Pfam" id="PF10043">
    <property type="entry name" value="DUF2279"/>
    <property type="match status" value="1"/>
</dbReference>
<evidence type="ECO:0000313" key="2">
    <source>
        <dbReference type="Proteomes" id="UP001337305"/>
    </source>
</evidence>
<name>A0ABU7XND6_9FLAO</name>
<dbReference type="Proteomes" id="UP001337305">
    <property type="component" value="Unassembled WGS sequence"/>
</dbReference>
<organism evidence="1 2">
    <name type="scientific">Flavivirga spongiicola</name>
    <dbReference type="NCBI Taxonomy" id="421621"/>
    <lineage>
        <taxon>Bacteria</taxon>
        <taxon>Pseudomonadati</taxon>
        <taxon>Bacteroidota</taxon>
        <taxon>Flavobacteriia</taxon>
        <taxon>Flavobacteriales</taxon>
        <taxon>Flavobacteriaceae</taxon>
        <taxon>Flavivirga</taxon>
    </lineage>
</organism>
<comment type="caution">
    <text evidence="1">The sequence shown here is derived from an EMBL/GenBank/DDBJ whole genome shotgun (WGS) entry which is preliminary data.</text>
</comment>
<protein>
    <submittedName>
        <fullName evidence="1">YfiM family protein</fullName>
    </submittedName>
</protein>
<dbReference type="InterPro" id="IPR018736">
    <property type="entry name" value="DUF2279_periplasmic_lipo"/>
</dbReference>
<sequence>MKNFVIKYTLLFILFSSLSYSQSGLDKFLTPSDTLNKPRRNTVIITETSLAGLTLIGLNQLWYADFDRSKFHTINDNNEWLQMDKAGHVFTSYQIGKYGAQLLNWSGVRKEDQLIYGATLGFAFLTAVEVLDGYSKEWGFSWGDIAANGAGTGLYIGQELLWNEQRIALKYSFHQTKYARLNPDKLGENFLEQILKDYNGQTYWLSANLHSFFKESKIPKWLNIAVGYGADGMLSEMKVIDNQVLTNNHRMRQYYLSFDVNLNAIRTNSKFLRSVLDIFNMVKIPFPTLEINKNKCVFHLFYN</sequence>
<evidence type="ECO:0000313" key="1">
    <source>
        <dbReference type="EMBL" id="MEF3832223.1"/>
    </source>
</evidence>
<dbReference type="EMBL" id="JAODOP010000004">
    <property type="protein sequence ID" value="MEF3832223.1"/>
    <property type="molecule type" value="Genomic_DNA"/>
</dbReference>
<reference evidence="1 2" key="1">
    <citation type="submission" date="2022-09" db="EMBL/GenBank/DDBJ databases">
        <title>Genome sequencing of Flavivirga sp. MEBiC05379.</title>
        <authorList>
            <person name="Oh H.-M."/>
            <person name="Kwon K.K."/>
            <person name="Park M.J."/>
            <person name="Yang S.-H."/>
        </authorList>
    </citation>
    <scope>NUCLEOTIDE SEQUENCE [LARGE SCALE GENOMIC DNA]</scope>
    <source>
        <strain evidence="1 2">MEBiC05379</strain>
    </source>
</reference>
<accession>A0ABU7XND6</accession>
<gene>
    <name evidence="1" type="ORF">N1F79_03690</name>
</gene>
<keyword evidence="2" id="KW-1185">Reference proteome</keyword>